<reference evidence="1 2" key="1">
    <citation type="submission" date="2022-10" db="EMBL/GenBank/DDBJ databases">
        <authorList>
            <person name="Xie J."/>
            <person name="Shen N."/>
        </authorList>
    </citation>
    <scope>NUCLEOTIDE SEQUENCE [LARGE SCALE GENOMIC DNA]</scope>
    <source>
        <strain evidence="1 2">DSM 41681</strain>
    </source>
</reference>
<dbReference type="GO" id="GO:0004519">
    <property type="term" value="F:endonuclease activity"/>
    <property type="evidence" value="ECO:0007669"/>
    <property type="project" value="UniProtKB-KW"/>
</dbReference>
<dbReference type="RefSeq" id="WP_324767950.1">
    <property type="nucleotide sequence ID" value="NZ_BAAATS010000005.1"/>
</dbReference>
<gene>
    <name evidence="1" type="ORF">OKJ48_11145</name>
</gene>
<keyword evidence="1" id="KW-0255">Endonuclease</keyword>
<dbReference type="InterPro" id="IPR011257">
    <property type="entry name" value="DNA_glycosylase"/>
</dbReference>
<sequence length="219" mass="23943">MSDQKNVMRELLDGYGQTYAAEAGIPLKDTPQPLYRTLVLASLLSARIRASVAVASARALYDAGLRDPRRMADATWQQRVDALGEGGYRRYDERTATQLGDGARLVLDEWGGDLRTVRERADGDVDELRAQLRRMPGLGPTGVDIFLREVQDVWSEYAPFLDAKTLQGAERLGLPKDPAALVRLTGDAPRAEVAAALVRAALDKSVVQECLARAGDRGH</sequence>
<name>A0ABU6C841_9ACTN</name>
<comment type="caution">
    <text evidence="1">The sequence shown here is derived from an EMBL/GenBank/DDBJ whole genome shotgun (WGS) entry which is preliminary data.</text>
</comment>
<keyword evidence="2" id="KW-1185">Reference proteome</keyword>
<dbReference type="SUPFAM" id="SSF48150">
    <property type="entry name" value="DNA-glycosylase"/>
    <property type="match status" value="1"/>
</dbReference>
<dbReference type="Gene3D" id="1.10.340.30">
    <property type="entry name" value="Hypothetical protein, domain 2"/>
    <property type="match status" value="1"/>
</dbReference>
<dbReference type="EMBL" id="JAOZYB010000065">
    <property type="protein sequence ID" value="MEB3960793.1"/>
    <property type="molecule type" value="Genomic_DNA"/>
</dbReference>
<dbReference type="Proteomes" id="UP001352223">
    <property type="component" value="Unassembled WGS sequence"/>
</dbReference>
<evidence type="ECO:0000313" key="1">
    <source>
        <dbReference type="EMBL" id="MEB3960793.1"/>
    </source>
</evidence>
<protein>
    <submittedName>
        <fullName evidence="1">Endonuclease</fullName>
    </submittedName>
</protein>
<organism evidence="1 2">
    <name type="scientific">Streptomyces kunmingensis</name>
    <dbReference type="NCBI Taxonomy" id="68225"/>
    <lineage>
        <taxon>Bacteria</taxon>
        <taxon>Bacillati</taxon>
        <taxon>Actinomycetota</taxon>
        <taxon>Actinomycetes</taxon>
        <taxon>Kitasatosporales</taxon>
        <taxon>Streptomycetaceae</taxon>
        <taxon>Streptomyces</taxon>
    </lineage>
</organism>
<keyword evidence="1" id="KW-0378">Hydrolase</keyword>
<accession>A0ABU6C841</accession>
<keyword evidence="1" id="KW-0540">Nuclease</keyword>
<proteinExistence type="predicted"/>
<evidence type="ECO:0000313" key="2">
    <source>
        <dbReference type="Proteomes" id="UP001352223"/>
    </source>
</evidence>